<evidence type="ECO:0000313" key="2">
    <source>
        <dbReference type="Proteomes" id="UP000178943"/>
    </source>
</evidence>
<dbReference type="EMBL" id="MFGW01000102">
    <property type="protein sequence ID" value="OGF65853.1"/>
    <property type="molecule type" value="Genomic_DNA"/>
</dbReference>
<dbReference type="Proteomes" id="UP000178943">
    <property type="component" value="Unassembled WGS sequence"/>
</dbReference>
<evidence type="ECO:0000313" key="1">
    <source>
        <dbReference type="EMBL" id="OGF65853.1"/>
    </source>
</evidence>
<reference evidence="1 2" key="1">
    <citation type="journal article" date="2016" name="Nat. Commun.">
        <title>Thousands of microbial genomes shed light on interconnected biogeochemical processes in an aquifer system.</title>
        <authorList>
            <person name="Anantharaman K."/>
            <person name="Brown C.T."/>
            <person name="Hug L.A."/>
            <person name="Sharon I."/>
            <person name="Castelle C.J."/>
            <person name="Probst A.J."/>
            <person name="Thomas B.C."/>
            <person name="Singh A."/>
            <person name="Wilkins M.J."/>
            <person name="Karaoz U."/>
            <person name="Brodie E.L."/>
            <person name="Williams K.H."/>
            <person name="Hubbard S.S."/>
            <person name="Banfield J.F."/>
        </authorList>
    </citation>
    <scope>NUCLEOTIDE SEQUENCE [LARGE SCALE GENOMIC DNA]</scope>
</reference>
<proteinExistence type="predicted"/>
<dbReference type="AlphaFoldDB" id="A0A1F5VR40"/>
<gene>
    <name evidence="1" type="ORF">A2Y62_10530</name>
</gene>
<dbReference type="STRING" id="1817863.A2Y62_10530"/>
<protein>
    <submittedName>
        <fullName evidence="1">Uncharacterized protein</fullName>
    </submittedName>
</protein>
<name>A0A1F5VR40_9BACT</name>
<organism evidence="1 2">
    <name type="scientific">Candidatus Fischerbacteria bacterium RBG_13_37_8</name>
    <dbReference type="NCBI Taxonomy" id="1817863"/>
    <lineage>
        <taxon>Bacteria</taxon>
        <taxon>Candidatus Fischeribacteriota</taxon>
    </lineage>
</organism>
<comment type="caution">
    <text evidence="1">The sequence shown here is derived from an EMBL/GenBank/DDBJ whole genome shotgun (WGS) entry which is preliminary data.</text>
</comment>
<sequence>MWFPFKPLCCQCAFCGQKWHIPARRIRLLERLLTIKKEEPFILQCHYCHEGVVTTEPYKNIYGELLRIDPKELKQGTKVAISGHYSIIPLPLVMDMLNENPTTAAALKKFRDVLLILLKC</sequence>
<accession>A0A1F5VR40</accession>